<evidence type="ECO:0000313" key="2">
    <source>
        <dbReference type="EMBL" id="QCI60631.1"/>
    </source>
</evidence>
<dbReference type="PROSITE" id="PS51257">
    <property type="entry name" value="PROKAR_LIPOPROTEIN"/>
    <property type="match status" value="1"/>
</dbReference>
<dbReference type="Proteomes" id="UP000298642">
    <property type="component" value="Chromosome"/>
</dbReference>
<gene>
    <name evidence="2" type="ORF">EIO64_16645</name>
</gene>
<feature type="chain" id="PRO_5039699149" description="DUF1344 domain-containing protein" evidence="1">
    <location>
        <begin position="22"/>
        <end position="105"/>
    </location>
</feature>
<evidence type="ECO:0008006" key="4">
    <source>
        <dbReference type="Google" id="ProtNLM"/>
    </source>
</evidence>
<dbReference type="RefSeq" id="WP_119311893.1">
    <property type="nucleotide sequence ID" value="NZ_CP034413.3"/>
</dbReference>
<dbReference type="AlphaFoldDB" id="A0A4D7AS93"/>
<keyword evidence="3" id="KW-1185">Reference proteome</keyword>
<dbReference type="EMBL" id="CP034413">
    <property type="protein sequence ID" value="QCI60631.1"/>
    <property type="molecule type" value="Genomic_DNA"/>
</dbReference>
<proteinExistence type="predicted"/>
<accession>A0A4D7AS93</accession>
<name>A0A4D7AS93_9FIRM</name>
<dbReference type="GeneID" id="89520850"/>
<dbReference type="KEGG" id="obj:EIO64_16645"/>
<evidence type="ECO:0000256" key="1">
    <source>
        <dbReference type="SAM" id="SignalP"/>
    </source>
</evidence>
<sequence length="105" mass="10917">MRGLLTGILAALILLTLAACGSEKTDAGNDGKEEDSATVNGVVNCMGDFLVLLTDDGTYQVFDFGEDVDQGRLEEGDSVTVTYTGELGSEDPVPVAVSVEKTDAV</sequence>
<keyword evidence="1" id="KW-0732">Signal</keyword>
<evidence type="ECO:0000313" key="3">
    <source>
        <dbReference type="Proteomes" id="UP000298642"/>
    </source>
</evidence>
<feature type="signal peptide" evidence="1">
    <location>
        <begin position="1"/>
        <end position="21"/>
    </location>
</feature>
<organism evidence="2 3">
    <name type="scientific">Dysosmobacter welbionis</name>
    <dbReference type="NCBI Taxonomy" id="2093857"/>
    <lineage>
        <taxon>Bacteria</taxon>
        <taxon>Bacillati</taxon>
        <taxon>Bacillota</taxon>
        <taxon>Clostridia</taxon>
        <taxon>Eubacteriales</taxon>
        <taxon>Oscillospiraceae</taxon>
        <taxon>Dysosmobacter</taxon>
    </lineage>
</organism>
<reference evidence="3" key="1">
    <citation type="submission" date="2018-12" db="EMBL/GenBank/DDBJ databases">
        <title>Dusodibacter welbiota gen. nov., sp. nov., isolated from human faeces and emended description of the Oscillibacter genus.</title>
        <authorList>
            <person name="Le Roy T."/>
            <person name="Van der Smissen P."/>
            <person name="Delzenne N."/>
            <person name="Muccioli G."/>
            <person name="Collet J.F."/>
            <person name="Cani P.D."/>
        </authorList>
    </citation>
    <scope>NUCLEOTIDE SEQUENCE [LARGE SCALE GENOMIC DNA]</scope>
    <source>
        <strain evidence="3">J115</strain>
    </source>
</reference>
<protein>
    <recommendedName>
        <fullName evidence="4">DUF1344 domain-containing protein</fullName>
    </recommendedName>
</protein>